<evidence type="ECO:0000256" key="8">
    <source>
        <dbReference type="ARBA" id="ARBA00023170"/>
    </source>
</evidence>
<evidence type="ECO:0000256" key="7">
    <source>
        <dbReference type="ARBA" id="ARBA00023136"/>
    </source>
</evidence>
<dbReference type="InterPro" id="IPR012910">
    <property type="entry name" value="Plug_dom"/>
</dbReference>
<keyword evidence="6 11" id="KW-0798">TonB box</keyword>
<dbReference type="AlphaFoldDB" id="A0A3A1YEY0"/>
<dbReference type="PANTHER" id="PTHR30069">
    <property type="entry name" value="TONB-DEPENDENT OUTER MEMBRANE RECEPTOR"/>
    <property type="match status" value="1"/>
</dbReference>
<evidence type="ECO:0000256" key="12">
    <source>
        <dbReference type="SAM" id="SignalP"/>
    </source>
</evidence>
<dbReference type="Pfam" id="PF13715">
    <property type="entry name" value="CarbopepD_reg_2"/>
    <property type="match status" value="1"/>
</dbReference>
<keyword evidence="5 12" id="KW-0732">Signal</keyword>
<evidence type="ECO:0000259" key="13">
    <source>
        <dbReference type="Pfam" id="PF00593"/>
    </source>
</evidence>
<comment type="subcellular location">
    <subcellularLocation>
        <location evidence="1 10">Cell outer membrane</location>
        <topology evidence="1 10">Multi-pass membrane protein</topology>
    </subcellularLocation>
</comment>
<dbReference type="InterPro" id="IPR036942">
    <property type="entry name" value="Beta-barrel_TonB_sf"/>
</dbReference>
<name>A0A3A1YEY0_9FLAO</name>
<dbReference type="Gene3D" id="2.170.130.10">
    <property type="entry name" value="TonB-dependent receptor, plug domain"/>
    <property type="match status" value="1"/>
</dbReference>
<dbReference type="EMBL" id="NSDI01000009">
    <property type="protein sequence ID" value="RIY35829.1"/>
    <property type="molecule type" value="Genomic_DNA"/>
</dbReference>
<feature type="domain" description="TonB-dependent receptor-like beta-barrel" evidence="13">
    <location>
        <begin position="332"/>
        <end position="863"/>
    </location>
</feature>
<evidence type="ECO:0000256" key="9">
    <source>
        <dbReference type="ARBA" id="ARBA00023237"/>
    </source>
</evidence>
<keyword evidence="7 10" id="KW-0472">Membrane</keyword>
<protein>
    <submittedName>
        <fullName evidence="15">TonB-dependent receptor</fullName>
    </submittedName>
</protein>
<dbReference type="SUPFAM" id="SSF56935">
    <property type="entry name" value="Porins"/>
    <property type="match status" value="1"/>
</dbReference>
<evidence type="ECO:0000256" key="11">
    <source>
        <dbReference type="RuleBase" id="RU003357"/>
    </source>
</evidence>
<keyword evidence="9 10" id="KW-0998">Cell outer membrane</keyword>
<dbReference type="GO" id="GO:0009279">
    <property type="term" value="C:cell outer membrane"/>
    <property type="evidence" value="ECO:0007669"/>
    <property type="project" value="UniProtKB-SubCell"/>
</dbReference>
<comment type="caution">
    <text evidence="15">The sequence shown here is derived from an EMBL/GenBank/DDBJ whole genome shotgun (WGS) entry which is preliminary data.</text>
</comment>
<sequence length="933" mass="103089">MKNWFLNLALILCATMTYAQGIVTGKVIDGEFNAPLLGANVLIQGTTKGVFTDADGKFSLQVDSDSGVLEISYLGFVTRQVPFKLTSGKANINVTLQSDAESLGEVVVTGSALLDIAKERQTPVAVSTIRAAEIVEKLGMREFPEILNRTPSVYATVAGGGYGDSKINIRGFVNENIAVMVNGMPVNDMENSRVYWSNWAGISDVASAMQVQRGLGASKLAIASVGGTVNIVTRASDIKQGGVVSFGYGNNGGNHETKALVAYNTGKSEKGWSASVLFSRSAGEKYADATQFEGYNYFFALGYSPSEKHSLQFMMTGAPQWHNQRSYASSISDQVKYGGSLDKPNRKYNSDWGYLNGDVFTMRRNAYHKPVMMLNWDWQLTDASALSTVVYASFGRGFGTGDLGRVNGKRLSNFQRVPETGLHDFDAIVAENKASTPEKGQLIRRASVNSHDWYGFLTNFNHKIDDNFTFNVGLDGRYYYGYHHQVVSHLLGASAYRNTANRNLAKPNDVSVVKKDTPDYNPFGGSLAPLNEQVGYSNDGEVRWMGMFAQLEYSDDAFSAFLQGSSSIQGFQRIDLFLKPGTFAVRNNPATAMETKTGFKDLLGYNIKSGLNYNINEQHNVFANVGYYSKQPFFNAVYPNNKNFLNPDLTNEKIFGIEAGYGFKSSVGNVNVNVYRTSWKDRFLRKANNITVGKAVINAYANILGITEIHQGFEFEGDIRVTDYLRFKGSFSLGNWFYEGNARGVLFNESNEPIDTQGNVVAAEDAGSILLYLDKLKVGDSAQQTTSLGATINPVKGLKFDIDWRNVNNLYANLNIVDFTTQAAADKGTLKLPSFNLFDLSASYRFDLGEKQALIISANVNNLLDTYYITESQTNNHIKTLSDFKDIKNGATAQEQYQSYISNKNNFYKGIDTSNRVYFGFGRTWSFGLRYTF</sequence>
<dbReference type="Pfam" id="PF07715">
    <property type="entry name" value="Plug"/>
    <property type="match status" value="1"/>
</dbReference>
<keyword evidence="2 10" id="KW-0813">Transport</keyword>
<evidence type="ECO:0000256" key="3">
    <source>
        <dbReference type="ARBA" id="ARBA00022452"/>
    </source>
</evidence>
<feature type="chain" id="PRO_5017279182" evidence="12">
    <location>
        <begin position="20"/>
        <end position="933"/>
    </location>
</feature>
<reference evidence="15 16" key="1">
    <citation type="submission" date="2017-08" db="EMBL/GenBank/DDBJ databases">
        <title>Capnocytophaga canis 17-158 assembly.</title>
        <authorList>
            <person name="Gulvik C.A."/>
        </authorList>
    </citation>
    <scope>NUCLEOTIDE SEQUENCE [LARGE SCALE GENOMIC DNA]</scope>
    <source>
        <strain evidence="15 16">17-158</strain>
    </source>
</reference>
<dbReference type="PANTHER" id="PTHR30069:SF29">
    <property type="entry name" value="HEMOGLOBIN AND HEMOGLOBIN-HAPTOGLOBIN-BINDING PROTEIN 1-RELATED"/>
    <property type="match status" value="1"/>
</dbReference>
<evidence type="ECO:0000256" key="4">
    <source>
        <dbReference type="ARBA" id="ARBA00022692"/>
    </source>
</evidence>
<feature type="signal peptide" evidence="12">
    <location>
        <begin position="1"/>
        <end position="19"/>
    </location>
</feature>
<dbReference type="InterPro" id="IPR039426">
    <property type="entry name" value="TonB-dep_rcpt-like"/>
</dbReference>
<dbReference type="InterPro" id="IPR037066">
    <property type="entry name" value="Plug_dom_sf"/>
</dbReference>
<dbReference type="InterPro" id="IPR000531">
    <property type="entry name" value="Beta-barrel_TonB"/>
</dbReference>
<evidence type="ECO:0000256" key="1">
    <source>
        <dbReference type="ARBA" id="ARBA00004571"/>
    </source>
</evidence>
<keyword evidence="3 10" id="KW-1134">Transmembrane beta strand</keyword>
<comment type="similarity">
    <text evidence="10 11">Belongs to the TonB-dependent receptor family.</text>
</comment>
<gene>
    <name evidence="15" type="ORF">CKY20_09525</name>
</gene>
<proteinExistence type="inferred from homology"/>
<dbReference type="Pfam" id="PF00593">
    <property type="entry name" value="TonB_dep_Rec_b-barrel"/>
    <property type="match status" value="1"/>
</dbReference>
<evidence type="ECO:0000313" key="15">
    <source>
        <dbReference type="EMBL" id="RIY35829.1"/>
    </source>
</evidence>
<dbReference type="PROSITE" id="PS52016">
    <property type="entry name" value="TONB_DEPENDENT_REC_3"/>
    <property type="match status" value="1"/>
</dbReference>
<dbReference type="SUPFAM" id="SSF49464">
    <property type="entry name" value="Carboxypeptidase regulatory domain-like"/>
    <property type="match status" value="1"/>
</dbReference>
<keyword evidence="4 10" id="KW-0812">Transmembrane</keyword>
<dbReference type="Gene3D" id="2.60.40.1120">
    <property type="entry name" value="Carboxypeptidase-like, regulatory domain"/>
    <property type="match status" value="1"/>
</dbReference>
<dbReference type="RefSeq" id="WP_119652949.1">
    <property type="nucleotide sequence ID" value="NZ_NSDI01000009.1"/>
</dbReference>
<keyword evidence="8 15" id="KW-0675">Receptor</keyword>
<evidence type="ECO:0000256" key="6">
    <source>
        <dbReference type="ARBA" id="ARBA00023077"/>
    </source>
</evidence>
<dbReference type="GO" id="GO:0044718">
    <property type="term" value="P:siderophore transmembrane transport"/>
    <property type="evidence" value="ECO:0007669"/>
    <property type="project" value="TreeGrafter"/>
</dbReference>
<accession>A0A3A1YEY0</accession>
<evidence type="ECO:0000259" key="14">
    <source>
        <dbReference type="Pfam" id="PF07715"/>
    </source>
</evidence>
<dbReference type="InterPro" id="IPR008969">
    <property type="entry name" value="CarboxyPept-like_regulatory"/>
</dbReference>
<evidence type="ECO:0000256" key="5">
    <source>
        <dbReference type="ARBA" id="ARBA00022729"/>
    </source>
</evidence>
<evidence type="ECO:0000256" key="10">
    <source>
        <dbReference type="PROSITE-ProRule" id="PRU01360"/>
    </source>
</evidence>
<dbReference type="Proteomes" id="UP000265497">
    <property type="component" value="Unassembled WGS sequence"/>
</dbReference>
<organism evidence="15 16">
    <name type="scientific">Capnocytophaga canis</name>
    <dbReference type="NCBI Taxonomy" id="1848903"/>
    <lineage>
        <taxon>Bacteria</taxon>
        <taxon>Pseudomonadati</taxon>
        <taxon>Bacteroidota</taxon>
        <taxon>Flavobacteriia</taxon>
        <taxon>Flavobacteriales</taxon>
        <taxon>Flavobacteriaceae</taxon>
        <taxon>Capnocytophaga</taxon>
    </lineage>
</organism>
<feature type="domain" description="TonB-dependent receptor plug" evidence="14">
    <location>
        <begin position="119"/>
        <end position="227"/>
    </location>
</feature>
<evidence type="ECO:0000256" key="2">
    <source>
        <dbReference type="ARBA" id="ARBA00022448"/>
    </source>
</evidence>
<dbReference type="Gene3D" id="2.40.170.20">
    <property type="entry name" value="TonB-dependent receptor, beta-barrel domain"/>
    <property type="match status" value="1"/>
</dbReference>
<evidence type="ECO:0000313" key="16">
    <source>
        <dbReference type="Proteomes" id="UP000265497"/>
    </source>
</evidence>
<dbReference type="GO" id="GO:0015344">
    <property type="term" value="F:siderophore uptake transmembrane transporter activity"/>
    <property type="evidence" value="ECO:0007669"/>
    <property type="project" value="TreeGrafter"/>
</dbReference>